<accession>A0A7C4BBY9</accession>
<feature type="domain" description="Beta-Casp" evidence="3">
    <location>
        <begin position="233"/>
        <end position="344"/>
    </location>
</feature>
<dbReference type="PANTHER" id="PTHR11203:SF52">
    <property type="entry name" value="MRNA 3-END PROCESSING FACTOR"/>
    <property type="match status" value="1"/>
</dbReference>
<evidence type="ECO:0000259" key="2">
    <source>
        <dbReference type="SMART" id="SM00849"/>
    </source>
</evidence>
<dbReference type="Pfam" id="PF10996">
    <property type="entry name" value="Beta-Casp"/>
    <property type="match status" value="1"/>
</dbReference>
<dbReference type="EMBL" id="DTFF01000040">
    <property type="protein sequence ID" value="HGI87619.1"/>
    <property type="molecule type" value="Genomic_DNA"/>
</dbReference>
<protein>
    <submittedName>
        <fullName evidence="4">MBL fold metallo-hydrolase</fullName>
    </submittedName>
</protein>
<dbReference type="GO" id="GO:0004521">
    <property type="term" value="F:RNA endonuclease activity"/>
    <property type="evidence" value="ECO:0007669"/>
    <property type="project" value="TreeGrafter"/>
</dbReference>
<feature type="domain" description="Metallo-beta-lactamase" evidence="2">
    <location>
        <begin position="15"/>
        <end position="228"/>
    </location>
</feature>
<evidence type="ECO:0000256" key="1">
    <source>
        <dbReference type="ARBA" id="ARBA00022801"/>
    </source>
</evidence>
<dbReference type="Gene3D" id="3.40.50.10890">
    <property type="match status" value="1"/>
</dbReference>
<dbReference type="GO" id="GO:0016787">
    <property type="term" value="F:hydrolase activity"/>
    <property type="evidence" value="ECO:0007669"/>
    <property type="project" value="UniProtKB-KW"/>
</dbReference>
<dbReference type="Pfam" id="PF00753">
    <property type="entry name" value="Lactamase_B"/>
    <property type="match status" value="1"/>
</dbReference>
<keyword evidence="1 4" id="KW-0378">Hydrolase</keyword>
<dbReference type="PANTHER" id="PTHR11203">
    <property type="entry name" value="CLEAVAGE AND POLYADENYLATION SPECIFICITY FACTOR FAMILY MEMBER"/>
    <property type="match status" value="1"/>
</dbReference>
<name>A0A7C4BBY9_9CREN</name>
<dbReference type="Pfam" id="PF07521">
    <property type="entry name" value="RMMBL"/>
    <property type="match status" value="1"/>
</dbReference>
<dbReference type="InterPro" id="IPR011108">
    <property type="entry name" value="RMMBL"/>
</dbReference>
<dbReference type="InterPro" id="IPR001279">
    <property type="entry name" value="Metallo-B-lactamas"/>
</dbReference>
<dbReference type="SUPFAM" id="SSF56281">
    <property type="entry name" value="Metallo-hydrolase/oxidoreductase"/>
    <property type="match status" value="1"/>
</dbReference>
<dbReference type="SMART" id="SM00849">
    <property type="entry name" value="Lactamase_B"/>
    <property type="match status" value="1"/>
</dbReference>
<dbReference type="InterPro" id="IPR022712">
    <property type="entry name" value="Beta_Casp"/>
</dbReference>
<gene>
    <name evidence="4" type="ORF">ENV14_04415</name>
</gene>
<dbReference type="InterPro" id="IPR050698">
    <property type="entry name" value="MBL"/>
</dbReference>
<reference evidence="4" key="1">
    <citation type="journal article" date="2020" name="mSystems">
        <title>Genome- and Community-Level Interaction Insights into Carbon Utilization and Element Cycling Functions of Hydrothermarchaeota in Hydrothermal Sediment.</title>
        <authorList>
            <person name="Zhou Z."/>
            <person name="Liu Y."/>
            <person name="Xu W."/>
            <person name="Pan J."/>
            <person name="Luo Z.H."/>
            <person name="Li M."/>
        </authorList>
    </citation>
    <scope>NUCLEOTIDE SEQUENCE [LARGE SCALE GENOMIC DNA]</scope>
    <source>
        <strain evidence="4">SpSt-732</strain>
    </source>
</reference>
<comment type="caution">
    <text evidence="4">The sequence shown here is derived from an EMBL/GenBank/DDBJ whole genome shotgun (WGS) entry which is preliminary data.</text>
</comment>
<dbReference type="Gene3D" id="3.60.15.10">
    <property type="entry name" value="Ribonuclease Z/Hydroxyacylglutathione hydrolase-like"/>
    <property type="match status" value="1"/>
</dbReference>
<dbReference type="SMART" id="SM01027">
    <property type="entry name" value="Beta-Casp"/>
    <property type="match status" value="1"/>
</dbReference>
<sequence length="426" mass="47496">MKIEVLVLGGGREVGRAAVAVRRDADERYTLFDYGISFDIDDKPVLPLSIAPSKLKAIFITHPHLDHVGAAPLFYVSANPSIYMSKFTAITSKLMIGDLLRISGYYLPFEFLELDAMMRNAKTFNIGDRIEINDIIVDTVNAGHIPGSTMFRVEFKGGESILYTGDVNTIDTRIVKGVQHQKLESEVLIMESTYGMYDHPPRERVEQLFIEAVKSVIEDGGIALVPAFSLGRSQEILALLAEKMLHANVYYDGMARDILELMLLYREYVNRYDLLEKASRVFTQVRDSSMRKSICKEGGSVIVTPAGMLKGGPALYYIKRIYDNPRNAIMLVSYQASTTPGRKLLTEGVLESGGARVRAKVFWFDFSSHAGASDLLNFVKQVKNLQKVVLVHGNEDSIYSLGYRIREEVGVDFASPQVGETLGIEL</sequence>
<evidence type="ECO:0000259" key="3">
    <source>
        <dbReference type="SMART" id="SM01027"/>
    </source>
</evidence>
<proteinExistence type="predicted"/>
<dbReference type="AlphaFoldDB" id="A0A7C4BBY9"/>
<evidence type="ECO:0000313" key="4">
    <source>
        <dbReference type="EMBL" id="HGI87619.1"/>
    </source>
</evidence>
<dbReference type="InterPro" id="IPR036866">
    <property type="entry name" value="RibonucZ/Hydroxyglut_hydro"/>
</dbReference>
<organism evidence="4">
    <name type="scientific">Ignisphaera aggregans</name>
    <dbReference type="NCBI Taxonomy" id="334771"/>
    <lineage>
        <taxon>Archaea</taxon>
        <taxon>Thermoproteota</taxon>
        <taxon>Thermoprotei</taxon>
        <taxon>Desulfurococcales</taxon>
        <taxon>Desulfurococcaceae</taxon>
        <taxon>Ignisphaera</taxon>
    </lineage>
</organism>